<gene>
    <name evidence="1" type="ORF">THSYN_17115</name>
</gene>
<organism evidence="1 2">
    <name type="scientific">Candidatus Thiodictyon syntrophicum</name>
    <dbReference type="NCBI Taxonomy" id="1166950"/>
    <lineage>
        <taxon>Bacteria</taxon>
        <taxon>Pseudomonadati</taxon>
        <taxon>Pseudomonadota</taxon>
        <taxon>Gammaproteobacteria</taxon>
        <taxon>Chromatiales</taxon>
        <taxon>Chromatiaceae</taxon>
        <taxon>Thiodictyon</taxon>
    </lineage>
</organism>
<reference evidence="1 2" key="1">
    <citation type="submission" date="2017-03" db="EMBL/GenBank/DDBJ databases">
        <title>Complete genome sequence of Candidatus 'Thiodictyon syntrophicum' sp. nov. strain Cad16T, a photolithoautotroph purple sulfur bacterium isolated from an alpine meromictic lake.</title>
        <authorList>
            <person name="Luedin S.M."/>
            <person name="Pothier J.F."/>
            <person name="Danza F."/>
            <person name="Storelli N."/>
            <person name="Wittwer M."/>
            <person name="Tonolla M."/>
        </authorList>
    </citation>
    <scope>NUCLEOTIDE SEQUENCE [LARGE SCALE GENOMIC DNA]</scope>
    <source>
        <strain evidence="1 2">Cad16T</strain>
    </source>
</reference>
<dbReference type="RefSeq" id="WP_100920220.1">
    <property type="nucleotide sequence ID" value="NZ_CP020370.1"/>
</dbReference>
<dbReference type="KEGG" id="tsy:THSYN_17115"/>
<dbReference type="EMBL" id="CP020370">
    <property type="protein sequence ID" value="AUB82494.1"/>
    <property type="molecule type" value="Genomic_DNA"/>
</dbReference>
<keyword evidence="2" id="KW-1185">Reference proteome</keyword>
<dbReference type="AlphaFoldDB" id="A0A2K8UA93"/>
<sequence>MLSERLQKRLTKERPMTTITLRIPVDVVESLKALAPHKGFSGYQTLLKSYLSEGLRRDEALYGADPTARLLEALRARGVAQEVLEAAVRDLAA</sequence>
<proteinExistence type="predicted"/>
<dbReference type="Proteomes" id="UP000232638">
    <property type="component" value="Chromosome"/>
</dbReference>
<evidence type="ECO:0008006" key="3">
    <source>
        <dbReference type="Google" id="ProtNLM"/>
    </source>
</evidence>
<accession>A0A2K8UA93</accession>
<protein>
    <recommendedName>
        <fullName evidence="3">CopG family transcriptional regulator</fullName>
    </recommendedName>
</protein>
<evidence type="ECO:0000313" key="2">
    <source>
        <dbReference type="Proteomes" id="UP000232638"/>
    </source>
</evidence>
<dbReference type="OrthoDB" id="6658216at2"/>
<evidence type="ECO:0000313" key="1">
    <source>
        <dbReference type="EMBL" id="AUB82494.1"/>
    </source>
</evidence>
<name>A0A2K8UA93_9GAMM</name>